<dbReference type="RefSeq" id="WP_272444857.1">
    <property type="nucleotide sequence ID" value="NZ_JAMQKC010000002.1"/>
</dbReference>
<accession>A0A9X4ADS5</accession>
<name>A0A9X4ADS5_9BACI</name>
<evidence type="ECO:0000313" key="3">
    <source>
        <dbReference type="Proteomes" id="UP001145069"/>
    </source>
</evidence>
<evidence type="ECO:0000313" key="2">
    <source>
        <dbReference type="EMBL" id="MDC3415882.1"/>
    </source>
</evidence>
<feature type="region of interest" description="Disordered" evidence="1">
    <location>
        <begin position="83"/>
        <end position="113"/>
    </location>
</feature>
<gene>
    <name evidence="2" type="ORF">NC799_03035</name>
</gene>
<dbReference type="Gene3D" id="2.60.120.260">
    <property type="entry name" value="Galactose-binding domain-like"/>
    <property type="match status" value="1"/>
</dbReference>
<sequence length="721" mass="80766">MEKKKVLSMLSVGTLALSLLVPISSNGSLEVQAETTTPEWNVERYGDRVGIDEKLASLAKDEAFLQQAEEGIKQQAAELFGNATNKNTTKGNGKGKNADESTATEGSSSESSFTYDGGTKYFLNRDLEFKTFTLRSIGENVEVWVANDLSFPDSRPTPIVTQEQVDTLRDEFDSNIYPVATEFFGTPDQLDGSRSPLVDWGYFPEGYYETSDKVIMLVDNIKDEGYYDPSYPFFVAGFFWQTIENYMNRNIVTIDTNSWETRLESTFFGTTIHELQHLIHADYDSAEESWINEGLSTFSEFLGGYGHDAGSINFYLDHPENSLVAWDEHYSAETGPETIADYGQAYLFTLYMYDKLGKEFIQDVVKEKTQGITGVNAVLKAYGSSLDFEQLYQNFITAVAIDSSDSDHSGVYDIDSIDLRDLPVDSVGTKRGMTVSYESALTYEKEGVPAWGGDFKELDFDEKIRNISFDGVDFLATPWTSVSDPLGSSDQVLWGGNGDEVDNEIVFKADLSSVNTATLTFDNYIEIEEGWDFGVVQVSTDGGQTWNSLANENTRSDIVAEGYPKIKENVPGFTGYYTDWQKETFDLSAYAGQEVLIAFRYMTDWGYNDAGWYVDDIAIPEIGLEFDGTSIDEFKSFAELSGEYVEYTVTFINEREASSGTKFRTVTVDPFHVTEEDALQLRQLFQNGRNTMITSYAAPVDSKIPVEFTYEVTLKEQGPKE</sequence>
<protein>
    <submittedName>
        <fullName evidence="2">Immune inhibitor A</fullName>
    </submittedName>
</protein>
<reference evidence="2" key="1">
    <citation type="submission" date="2022-06" db="EMBL/GenBank/DDBJ databases">
        <title>Aquibacillus sp. a new bacterium isolated from soil saline samples.</title>
        <authorList>
            <person name="Galisteo C."/>
            <person name="De La Haba R."/>
            <person name="Sanchez-Porro C."/>
            <person name="Ventosa A."/>
        </authorList>
    </citation>
    <scope>NUCLEOTIDE SEQUENCE</scope>
    <source>
        <strain evidence="2">3ASR75-54</strain>
    </source>
</reference>
<dbReference type="Pfam" id="PF20773">
    <property type="entry name" value="InhA-like_MAM"/>
    <property type="match status" value="1"/>
</dbReference>
<feature type="compositionally biased region" description="Low complexity" evidence="1">
    <location>
        <begin position="100"/>
        <end position="113"/>
    </location>
</feature>
<comment type="caution">
    <text evidence="2">The sequence shown here is derived from an EMBL/GenBank/DDBJ whole genome shotgun (WGS) entry which is preliminary data.</text>
</comment>
<evidence type="ECO:0000256" key="1">
    <source>
        <dbReference type="SAM" id="MobiDB-lite"/>
    </source>
</evidence>
<dbReference type="EMBL" id="JAMQKC010000002">
    <property type="protein sequence ID" value="MDC3415882.1"/>
    <property type="molecule type" value="Genomic_DNA"/>
</dbReference>
<dbReference type="NCBIfam" id="NF038128">
    <property type="entry name" value="choice_anch_J"/>
    <property type="match status" value="1"/>
</dbReference>
<dbReference type="Proteomes" id="UP001145069">
    <property type="component" value="Unassembled WGS sequence"/>
</dbReference>
<organism evidence="2 3">
    <name type="scientific">Aquibacillus salsiterrae</name>
    <dbReference type="NCBI Taxonomy" id="2950439"/>
    <lineage>
        <taxon>Bacteria</taxon>
        <taxon>Bacillati</taxon>
        <taxon>Bacillota</taxon>
        <taxon>Bacilli</taxon>
        <taxon>Bacillales</taxon>
        <taxon>Bacillaceae</taxon>
        <taxon>Aquibacillus</taxon>
    </lineage>
</organism>
<proteinExistence type="predicted"/>
<keyword evidence="3" id="KW-1185">Reference proteome</keyword>
<dbReference type="AlphaFoldDB" id="A0A9X4ADS5"/>